<protein>
    <submittedName>
        <fullName evidence="2">Glycosyltransferase family 2 protein</fullName>
    </submittedName>
</protein>
<dbReference type="InterPro" id="IPR001173">
    <property type="entry name" value="Glyco_trans_2-like"/>
</dbReference>
<dbReference type="InterPro" id="IPR029044">
    <property type="entry name" value="Nucleotide-diphossugar_trans"/>
</dbReference>
<organism evidence="2 3">
    <name type="scientific">Cryobacterium mannosilyticum</name>
    <dbReference type="NCBI Taxonomy" id="1259190"/>
    <lineage>
        <taxon>Bacteria</taxon>
        <taxon>Bacillati</taxon>
        <taxon>Actinomycetota</taxon>
        <taxon>Actinomycetes</taxon>
        <taxon>Micrococcales</taxon>
        <taxon>Microbacteriaceae</taxon>
        <taxon>Cryobacterium</taxon>
    </lineage>
</organism>
<reference evidence="2 3" key="1">
    <citation type="submission" date="2019-03" db="EMBL/GenBank/DDBJ databases">
        <title>Genomics of glacier-inhabiting Cryobacterium strains.</title>
        <authorList>
            <person name="Liu Q."/>
            <person name="Xin Y.-H."/>
        </authorList>
    </citation>
    <scope>NUCLEOTIDE SEQUENCE [LARGE SCALE GENOMIC DNA]</scope>
    <source>
        <strain evidence="2 3">RHLT2-21</strain>
    </source>
</reference>
<dbReference type="CDD" id="cd04196">
    <property type="entry name" value="GT_2_like_d"/>
    <property type="match status" value="1"/>
</dbReference>
<dbReference type="Gene3D" id="3.90.550.10">
    <property type="entry name" value="Spore Coat Polysaccharide Biosynthesis Protein SpsA, Chain A"/>
    <property type="match status" value="1"/>
</dbReference>
<dbReference type="PANTHER" id="PTHR43685">
    <property type="entry name" value="GLYCOSYLTRANSFERASE"/>
    <property type="match status" value="1"/>
</dbReference>
<dbReference type="AlphaFoldDB" id="A0A4R8W5K6"/>
<feature type="domain" description="Glycosyltransferase 2-like" evidence="1">
    <location>
        <begin position="6"/>
        <end position="118"/>
    </location>
</feature>
<dbReference type="EMBL" id="SOFM01000043">
    <property type="protein sequence ID" value="TFC01252.1"/>
    <property type="molecule type" value="Genomic_DNA"/>
</dbReference>
<dbReference type="Pfam" id="PF00535">
    <property type="entry name" value="Glycos_transf_2"/>
    <property type="match status" value="1"/>
</dbReference>
<dbReference type="PANTHER" id="PTHR43685:SF2">
    <property type="entry name" value="GLYCOSYLTRANSFERASE 2-LIKE DOMAIN-CONTAINING PROTEIN"/>
    <property type="match status" value="1"/>
</dbReference>
<proteinExistence type="predicted"/>
<sequence>MGPSVSVALCTYNGAAFLEEQLRSILDQSLPPTEIVVSDDGSSDGSAELVLSVFGAWQALHPGLVVALRVLRNDAPLGVTANFEQALSACTGDLIALSDQDDVWHPDRLGRVVAAFQGRPSLQLLHTDARLVDADGLPLGATLLDTLGVSAADRDAVRSGRGIDALLRRNVVTGATMVVRRELVGRARPFPASWVHDEWLAMVAAASGEMDLLDEALVDYRQHAGNQIGASSLDASGRLGRLTASRRARNARLLARAVDLRERAGGFVPAPTAETLQRIDAKLAHERMRSGLPAARARRVRPVLRALRAGDYTRFGLGLQDVLRDLVQPV</sequence>
<dbReference type="GO" id="GO:0016740">
    <property type="term" value="F:transferase activity"/>
    <property type="evidence" value="ECO:0007669"/>
    <property type="project" value="UniProtKB-KW"/>
</dbReference>
<dbReference type="SUPFAM" id="SSF53448">
    <property type="entry name" value="Nucleotide-diphospho-sugar transferases"/>
    <property type="match status" value="1"/>
</dbReference>
<dbReference type="RefSeq" id="WP_134510416.1">
    <property type="nucleotide sequence ID" value="NZ_SOFM01000043.1"/>
</dbReference>
<comment type="caution">
    <text evidence="2">The sequence shown here is derived from an EMBL/GenBank/DDBJ whole genome shotgun (WGS) entry which is preliminary data.</text>
</comment>
<evidence type="ECO:0000259" key="1">
    <source>
        <dbReference type="Pfam" id="PF00535"/>
    </source>
</evidence>
<dbReference type="Proteomes" id="UP000297643">
    <property type="component" value="Unassembled WGS sequence"/>
</dbReference>
<gene>
    <name evidence="2" type="ORF">E3O32_13910</name>
</gene>
<keyword evidence="3" id="KW-1185">Reference proteome</keyword>
<accession>A0A4R8W5K6</accession>
<evidence type="ECO:0000313" key="2">
    <source>
        <dbReference type="EMBL" id="TFC01252.1"/>
    </source>
</evidence>
<evidence type="ECO:0000313" key="3">
    <source>
        <dbReference type="Proteomes" id="UP000297643"/>
    </source>
</evidence>
<dbReference type="InterPro" id="IPR050834">
    <property type="entry name" value="Glycosyltransf_2"/>
</dbReference>
<name>A0A4R8W5K6_9MICO</name>
<keyword evidence="2" id="KW-0808">Transferase</keyword>